<feature type="domain" description="Timeless N-terminal" evidence="5">
    <location>
        <begin position="26"/>
        <end position="283"/>
    </location>
</feature>
<dbReference type="AlphaFoldDB" id="A0A8J6CL55"/>
<dbReference type="PANTHER" id="PTHR22940:SF4">
    <property type="entry name" value="PROTEIN TIMELESS HOMOLOG"/>
    <property type="match status" value="1"/>
</dbReference>
<comment type="subcellular location">
    <subcellularLocation>
        <location evidence="1">Nucleus</location>
    </subcellularLocation>
</comment>
<evidence type="ECO:0000313" key="7">
    <source>
        <dbReference type="Proteomes" id="UP000701853"/>
    </source>
</evidence>
<dbReference type="GO" id="GO:0031298">
    <property type="term" value="C:replication fork protection complex"/>
    <property type="evidence" value="ECO:0007669"/>
    <property type="project" value="TreeGrafter"/>
</dbReference>
<feature type="compositionally biased region" description="Acidic residues" evidence="4">
    <location>
        <begin position="1140"/>
        <end position="1149"/>
    </location>
</feature>
<name>A0A8J6CL55_9ROSI</name>
<dbReference type="EMBL" id="JAHUZN010000012">
    <property type="protein sequence ID" value="KAG8476334.1"/>
    <property type="molecule type" value="Genomic_DNA"/>
</dbReference>
<dbReference type="GO" id="GO:0006281">
    <property type="term" value="P:DNA repair"/>
    <property type="evidence" value="ECO:0007669"/>
    <property type="project" value="TreeGrafter"/>
</dbReference>
<evidence type="ECO:0000256" key="2">
    <source>
        <dbReference type="ARBA" id="ARBA00023242"/>
    </source>
</evidence>
<gene>
    <name evidence="6" type="ORF">CXB51_033273</name>
</gene>
<sequence>MDMEGLSSICASLGILEEDETTKQMVYTKGEHCLDALKDLLRFLRRDDPETREVFKQVCRWNIVSKDLIPIIEHCQHDRNLVLNAVKVLVFLSMPIEPSSSDIPQQIEYLWNMKFSLTSSDAVAVIVSLLEGPLENLECELFTEDDWKLVQLVLTLFRNILAIQDISSLQKAGQFLSLRDRFLELLFRENVMDLIIVITQQIGGSRGYLRQDNLLLLDIFHYIFMGQDPELLVKAHLKRSEEGGDAKACIDDLKSIMEEEAKKRRVSRLQHTNRHSQFSGTFTRFTVGGSTVVVKGNPNYASQNTLLKSHSGHGISTGHGDLPLMRKNILALLHDFVNQFLSGGYNVLMKSVREDIEKEHHTVQKGDIIVFFKVAEFVTSFQYHKCLASKPSDGNAASEASADNCADDSFFQGDVCGPIAASMNESMFQLLISRWRNAFEGLKETNDYKFLSAASSLLKNMSICLSPLHLQAKIRMCDLVLKLFPEDSKEPLTARILLYKLFYDQTDQGMTQFILNQIKMFNSRKQPRRFSSQSQKLALKLTIVDLADLVEMMHVIMQLMENLQARGLLRWLSAIMTAWIDGLSELSRTFFSYPSLLCALKCKLRIKVSRKSRKGKKKKAVSETVTKSKLFEDHAAAPDVDGSSVCERPAEYVGEQESPMKVAAGLKEDTNTSPLVDGLGTSETKMGSPGDVPLVDDNAPGHADDDLCCCTDDSSDDEQAAAVNEVDFKVSSLISAFANCSFIQNLCWLLKFYRSNSSNTNQYIIGLLRKITDDLELAPMLYQLSLLITFYDILEEQKLSPSEDHADIVVFITSLVRKMLKKMKHQPLLFIEILFWKTRRECHYINAEYLLHELGHLKKGNRNQDSVPGNTEVESSEAANEWVRRNIADALGEDEADVVIAHDIGHQNGENSLENESEKIYERKRRFVFNDDMEAKLKDLYEGFKDHPNCSRLIADSLDPSGGVLPAQVSNKLKQLGLKVAPKKRIRNDGRNFTSSCDQQGGGSTLIDSNNLEGSSQRQPLNTRKRVSAFSKDQEAMIQDLFEQFKDHKRCSYMIANALDADNKFTAAQVSRKLKQLGLYVPRQKKSEDNMHLRDEELNDLSANEMHDSDNETLLLFKNRKKDNGGLFNQEFPGQNMEGEASDDADDETLSSVFKKTRKLPSKSKNEKLAAVATGERYKISGAVAANDVTERDGNNQFTEMDVTFHHDSKEGTSEAVNPSPENIEMESADQQVEDELADSGDDAVTVEASIDRRRRRMVIDAEDDD</sequence>
<evidence type="ECO:0000256" key="1">
    <source>
        <dbReference type="ARBA" id="ARBA00004123"/>
    </source>
</evidence>
<dbReference type="InterPro" id="IPR006906">
    <property type="entry name" value="Timeless_N"/>
</dbReference>
<evidence type="ECO:0000259" key="5">
    <source>
        <dbReference type="Pfam" id="PF04821"/>
    </source>
</evidence>
<evidence type="ECO:0000256" key="4">
    <source>
        <dbReference type="SAM" id="MobiDB-lite"/>
    </source>
</evidence>
<keyword evidence="7" id="KW-1185">Reference proteome</keyword>
<dbReference type="OrthoDB" id="310853at2759"/>
<feature type="region of interest" description="Disordered" evidence="4">
    <location>
        <begin position="1207"/>
        <end position="1230"/>
    </location>
</feature>
<evidence type="ECO:0000256" key="3">
    <source>
        <dbReference type="ARBA" id="ARBA00023306"/>
    </source>
</evidence>
<organism evidence="6 7">
    <name type="scientific">Gossypium anomalum</name>
    <dbReference type="NCBI Taxonomy" id="47600"/>
    <lineage>
        <taxon>Eukaryota</taxon>
        <taxon>Viridiplantae</taxon>
        <taxon>Streptophyta</taxon>
        <taxon>Embryophyta</taxon>
        <taxon>Tracheophyta</taxon>
        <taxon>Spermatophyta</taxon>
        <taxon>Magnoliopsida</taxon>
        <taxon>eudicotyledons</taxon>
        <taxon>Gunneridae</taxon>
        <taxon>Pentapetalae</taxon>
        <taxon>rosids</taxon>
        <taxon>malvids</taxon>
        <taxon>Malvales</taxon>
        <taxon>Malvaceae</taxon>
        <taxon>Malvoideae</taxon>
        <taxon>Gossypium</taxon>
    </lineage>
</organism>
<dbReference type="GO" id="GO:0003677">
    <property type="term" value="F:DNA binding"/>
    <property type="evidence" value="ECO:0007669"/>
    <property type="project" value="TreeGrafter"/>
</dbReference>
<dbReference type="Proteomes" id="UP000701853">
    <property type="component" value="Chromosome 12"/>
</dbReference>
<proteinExistence type="predicted"/>
<feature type="region of interest" description="Disordered" evidence="4">
    <location>
        <begin position="1130"/>
        <end position="1149"/>
    </location>
</feature>
<accession>A0A8J6CL55</accession>
<dbReference type="InterPro" id="IPR044998">
    <property type="entry name" value="Timeless"/>
</dbReference>
<dbReference type="GO" id="GO:0000076">
    <property type="term" value="P:DNA replication checkpoint signaling"/>
    <property type="evidence" value="ECO:0007669"/>
    <property type="project" value="TreeGrafter"/>
</dbReference>
<dbReference type="Pfam" id="PF04821">
    <property type="entry name" value="TIMELESS"/>
    <property type="match status" value="1"/>
</dbReference>
<protein>
    <recommendedName>
        <fullName evidence="5">Timeless N-terminal domain-containing protein</fullName>
    </recommendedName>
</protein>
<feature type="region of interest" description="Disordered" evidence="4">
    <location>
        <begin position="989"/>
        <end position="1021"/>
    </location>
</feature>
<feature type="compositionally biased region" description="Polar residues" evidence="4">
    <location>
        <begin position="1006"/>
        <end position="1021"/>
    </location>
</feature>
<dbReference type="GO" id="GO:0043111">
    <property type="term" value="P:replication fork arrest"/>
    <property type="evidence" value="ECO:0007669"/>
    <property type="project" value="TreeGrafter"/>
</dbReference>
<comment type="caution">
    <text evidence="6">The sequence shown here is derived from an EMBL/GenBank/DDBJ whole genome shotgun (WGS) entry which is preliminary data.</text>
</comment>
<dbReference type="PANTHER" id="PTHR22940">
    <property type="entry name" value="TIMEOUT/TIMELESS-2"/>
    <property type="match status" value="1"/>
</dbReference>
<keyword evidence="2" id="KW-0539">Nucleus</keyword>
<evidence type="ECO:0000313" key="6">
    <source>
        <dbReference type="EMBL" id="KAG8476334.1"/>
    </source>
</evidence>
<reference evidence="6 7" key="1">
    <citation type="journal article" date="2021" name="bioRxiv">
        <title>The Gossypium anomalum genome as a resource for cotton improvement and evolutionary analysis of hybrid incompatibility.</title>
        <authorList>
            <person name="Grover C.E."/>
            <person name="Yuan D."/>
            <person name="Arick M.A."/>
            <person name="Miller E.R."/>
            <person name="Hu G."/>
            <person name="Peterson D.G."/>
            <person name="Wendel J.F."/>
            <person name="Udall J.A."/>
        </authorList>
    </citation>
    <scope>NUCLEOTIDE SEQUENCE [LARGE SCALE GENOMIC DNA]</scope>
    <source>
        <strain evidence="6">JFW-Udall</strain>
        <tissue evidence="6">Leaf</tissue>
    </source>
</reference>
<keyword evidence="3" id="KW-0131">Cell cycle</keyword>